<dbReference type="FunFam" id="3.30.40.10:FF:000239">
    <property type="entry name" value="probable BOI-related E3 ubiquitin-protein ligase 2"/>
    <property type="match status" value="1"/>
</dbReference>
<proteinExistence type="predicted"/>
<dbReference type="STRING" id="51240.A0A2I4GSG2"/>
<organism evidence="1 2">
    <name type="scientific">Juglans regia</name>
    <name type="common">English walnut</name>
    <dbReference type="NCBI Taxonomy" id="51240"/>
    <lineage>
        <taxon>Eukaryota</taxon>
        <taxon>Viridiplantae</taxon>
        <taxon>Streptophyta</taxon>
        <taxon>Embryophyta</taxon>
        <taxon>Tracheophyta</taxon>
        <taxon>Spermatophyta</taxon>
        <taxon>Magnoliopsida</taxon>
        <taxon>eudicotyledons</taxon>
        <taxon>Gunneridae</taxon>
        <taxon>Pentapetalae</taxon>
        <taxon>rosids</taxon>
        <taxon>fabids</taxon>
        <taxon>Fagales</taxon>
        <taxon>Juglandaceae</taxon>
        <taxon>Juglans</taxon>
    </lineage>
</organism>
<dbReference type="GeneID" id="109010444"/>
<dbReference type="OrthoDB" id="1711136at2759"/>
<protein>
    <submittedName>
        <fullName evidence="2">Probable BOI-related E3 ubiquitin-protein ligase 3</fullName>
    </submittedName>
</protein>
<dbReference type="GO" id="GO:0004842">
    <property type="term" value="F:ubiquitin-protein transferase activity"/>
    <property type="evidence" value="ECO:0000318"/>
    <property type="project" value="GO_Central"/>
</dbReference>
<dbReference type="AlphaFoldDB" id="A0A2I4GSG2"/>
<dbReference type="Gramene" id="Jr11_19590_p1">
    <property type="protein sequence ID" value="cds.Jr11_19590_p1"/>
    <property type="gene ID" value="Jr11_19590"/>
</dbReference>
<dbReference type="PIRSF" id="PIRSF036836">
    <property type="entry name" value="RNase_bind_SBP1"/>
    <property type="match status" value="1"/>
</dbReference>
<sequence length="270" mass="31104">MVRMAVQGQFYQETTGFPMTGQQDPPFGFVDDFRFSLHQYPQHSQFPLQRSTQKFCNFDSNEGVTSSSSCNSFPPMAFFQSLDAQFKLESQEIDHILHLQYERLRLSLHEQRKQELAVILSNIESKTSSLIRQKEDDLARATMRTMELQECVRKAETDSETWRRIAKASEATVIDLNNRLEQVKERVVLERNTTEDAASFCGSCEREDVGQEEVKRNSKSMTCKGCYSRSSCVLFLPCRHLCSCKYCEAFLESCPVCNTVKDKSMEIFLV</sequence>
<name>A0A2I4GSG2_JUGRE</name>
<keyword evidence="1" id="KW-1185">Reference proteome</keyword>
<dbReference type="Pfam" id="PF13920">
    <property type="entry name" value="zf-C3HC4_3"/>
    <property type="match status" value="1"/>
</dbReference>
<dbReference type="PANTHER" id="PTHR42647">
    <property type="entry name" value="SBP (S-RIBONUCLEASE BINDING PROTEIN) FAMILY PROTEIN"/>
    <property type="match status" value="1"/>
</dbReference>
<accession>A0A2I4GSG2</accession>
<dbReference type="PANTHER" id="PTHR42647:SF22">
    <property type="entry name" value="BOI-RELATED E3 UBIQUITIN-PROTEIN LIGASE 2-RELATED"/>
    <property type="match status" value="1"/>
</dbReference>
<gene>
    <name evidence="2" type="primary">LOC109010444</name>
</gene>
<evidence type="ECO:0000313" key="2">
    <source>
        <dbReference type="RefSeq" id="XP_018846830.1"/>
    </source>
</evidence>
<dbReference type="Gene3D" id="3.30.40.10">
    <property type="entry name" value="Zinc/RING finger domain, C3HC4 (zinc finger)"/>
    <property type="match status" value="1"/>
</dbReference>
<evidence type="ECO:0000313" key="1">
    <source>
        <dbReference type="Proteomes" id="UP000235220"/>
    </source>
</evidence>
<reference evidence="2" key="1">
    <citation type="submission" date="2025-08" db="UniProtKB">
        <authorList>
            <consortium name="RefSeq"/>
        </authorList>
    </citation>
    <scope>IDENTIFICATION</scope>
    <source>
        <tissue evidence="2">Leaves</tissue>
    </source>
</reference>
<dbReference type="KEGG" id="jre:109010444"/>
<dbReference type="RefSeq" id="XP_018846830.1">
    <property type="nucleotide sequence ID" value="XM_018991285.2"/>
</dbReference>
<dbReference type="Proteomes" id="UP000235220">
    <property type="component" value="Chromosome 11"/>
</dbReference>
<dbReference type="InterPro" id="IPR013083">
    <property type="entry name" value="Znf_RING/FYVE/PHD"/>
</dbReference>